<evidence type="ECO:0000256" key="1">
    <source>
        <dbReference type="ARBA" id="ARBA00006432"/>
    </source>
</evidence>
<dbReference type="Proteomes" id="UP000019335">
    <property type="component" value="Chromosome 10"/>
</dbReference>
<dbReference type="OrthoDB" id="2962993at2759"/>
<dbReference type="PANTHER" id="PTHR43201:SF8">
    <property type="entry name" value="ACYL-COA SYNTHETASE FAMILY MEMBER 3"/>
    <property type="match status" value="1"/>
</dbReference>
<name>W7TFJ4_9STRA</name>
<protein>
    <submittedName>
        <fullName evidence="4">Acyl-synthetase family member mitochondrial</fullName>
    </submittedName>
</protein>
<dbReference type="InterPro" id="IPR042099">
    <property type="entry name" value="ANL_N_sf"/>
</dbReference>
<dbReference type="GO" id="GO:0006631">
    <property type="term" value="P:fatty acid metabolic process"/>
    <property type="evidence" value="ECO:0007669"/>
    <property type="project" value="TreeGrafter"/>
</dbReference>
<keyword evidence="5" id="KW-1185">Reference proteome</keyword>
<evidence type="ECO:0000259" key="2">
    <source>
        <dbReference type="Pfam" id="PF00501"/>
    </source>
</evidence>
<gene>
    <name evidence="4" type="ORF">Naga_100021g41</name>
</gene>
<dbReference type="Pfam" id="PF00501">
    <property type="entry name" value="AMP-binding"/>
    <property type="match status" value="1"/>
</dbReference>
<proteinExistence type="inferred from homology"/>
<feature type="domain" description="AMP-binding enzyme C-terminal" evidence="3">
    <location>
        <begin position="462"/>
        <end position="553"/>
    </location>
</feature>
<dbReference type="GO" id="GO:0031956">
    <property type="term" value="F:medium-chain fatty acid-CoA ligase activity"/>
    <property type="evidence" value="ECO:0007669"/>
    <property type="project" value="TreeGrafter"/>
</dbReference>
<dbReference type="InterPro" id="IPR000873">
    <property type="entry name" value="AMP-dep_synth/lig_dom"/>
</dbReference>
<reference evidence="4 5" key="1">
    <citation type="journal article" date="2014" name="Mol. Plant">
        <title>Chromosome Scale Genome Assembly and Transcriptome Profiling of Nannochloropsis gaditana in Nitrogen Depletion.</title>
        <authorList>
            <person name="Corteggiani Carpinelli E."/>
            <person name="Telatin A."/>
            <person name="Vitulo N."/>
            <person name="Forcato C."/>
            <person name="D'Angelo M."/>
            <person name="Schiavon R."/>
            <person name="Vezzi A."/>
            <person name="Giacometti G.M."/>
            <person name="Morosinotto T."/>
            <person name="Valle G."/>
        </authorList>
    </citation>
    <scope>NUCLEOTIDE SEQUENCE [LARGE SCALE GENOMIC DNA]</scope>
    <source>
        <strain evidence="4 5">B-31</strain>
    </source>
</reference>
<dbReference type="PANTHER" id="PTHR43201">
    <property type="entry name" value="ACYL-COA SYNTHETASE"/>
    <property type="match status" value="1"/>
</dbReference>
<sequence length="565" mass="62177">MKQLPLPSLQIFRQLVDHGPKIATTSSKGGFNLTYSEILQESALIAARLGRTVISSPSTSPSTFRPIALLAPQDHTFCLGFMGVLQAGGAVVPIYSRSPQREIEFILQDSGCAQVLLHPEFRSNLTPLLRGSKGLDIEVVDLIPGTDQSDLEKIAAMRMGKDKAAMLGHQYSEIVEWIESSENADAVVVYTSGTTGRPKGVVKTHAQLAEMCKGVVKAWNYAPTDRVLEFLPLHHLHGLLNKCLAVLWAGGVVEFLGSANANAIWDRLADPTKPMLSMFHAVPTIYALMLEELESGRMDEASQKRALQHLRQMRLIVSGSAALPQCRFLKWEALTGHRILERYGTTEAGMILSNPLTPVSSRFPGHVGAPFPGVDVRLVDPETEADVTREPGKQGEVRVRSEHGLFSRYHNRSEVTRKAFDEDNWYKTGDLGKYDPEKGFKIVGRLSADILNSGGYKISALEIEAAIQEHEQVAEVVVLGRCHSKWGDEVVAVVRIKETAMRSANVSGNPLEKRTGLLTTEGLHDFLASRLASHMLPRTMYIVNLIPKNAMGKVDKRVLLEQLGK</sequence>
<dbReference type="Gene3D" id="3.40.50.12780">
    <property type="entry name" value="N-terminal domain of ligase-like"/>
    <property type="match status" value="1"/>
</dbReference>
<dbReference type="SUPFAM" id="SSF56801">
    <property type="entry name" value="Acetyl-CoA synthetase-like"/>
    <property type="match status" value="1"/>
</dbReference>
<organism evidence="4 5">
    <name type="scientific">Nannochloropsis gaditana</name>
    <dbReference type="NCBI Taxonomy" id="72520"/>
    <lineage>
        <taxon>Eukaryota</taxon>
        <taxon>Sar</taxon>
        <taxon>Stramenopiles</taxon>
        <taxon>Ochrophyta</taxon>
        <taxon>Eustigmatophyceae</taxon>
        <taxon>Eustigmatales</taxon>
        <taxon>Monodopsidaceae</taxon>
        <taxon>Nannochloropsis</taxon>
    </lineage>
</organism>
<dbReference type="Gene3D" id="3.30.300.30">
    <property type="match status" value="1"/>
</dbReference>
<dbReference type="EMBL" id="AZIL01000830">
    <property type="protein sequence ID" value="EWM25800.1"/>
    <property type="molecule type" value="Genomic_DNA"/>
</dbReference>
<dbReference type="InterPro" id="IPR020845">
    <property type="entry name" value="AMP-binding_CS"/>
</dbReference>
<evidence type="ECO:0000313" key="5">
    <source>
        <dbReference type="Proteomes" id="UP000019335"/>
    </source>
</evidence>
<evidence type="ECO:0000259" key="3">
    <source>
        <dbReference type="Pfam" id="PF13193"/>
    </source>
</evidence>
<comment type="similarity">
    <text evidence="1">Belongs to the ATP-dependent AMP-binding enzyme family.</text>
</comment>
<accession>W7TFJ4</accession>
<dbReference type="Pfam" id="PF13193">
    <property type="entry name" value="AMP-binding_C"/>
    <property type="match status" value="1"/>
</dbReference>
<feature type="domain" description="AMP-dependent synthetase/ligase" evidence="2">
    <location>
        <begin position="16"/>
        <end position="409"/>
    </location>
</feature>
<evidence type="ECO:0000313" key="4">
    <source>
        <dbReference type="EMBL" id="EWM25800.1"/>
    </source>
</evidence>
<dbReference type="InterPro" id="IPR025110">
    <property type="entry name" value="AMP-bd_C"/>
</dbReference>
<dbReference type="PROSITE" id="PS00455">
    <property type="entry name" value="AMP_BINDING"/>
    <property type="match status" value="1"/>
</dbReference>
<dbReference type="AlphaFoldDB" id="W7TFJ4"/>
<comment type="caution">
    <text evidence="4">The sequence shown here is derived from an EMBL/GenBank/DDBJ whole genome shotgun (WGS) entry which is preliminary data.</text>
</comment>
<dbReference type="InterPro" id="IPR045851">
    <property type="entry name" value="AMP-bd_C_sf"/>
</dbReference>